<sequence length="2136" mass="234409">MVETVRSPTPRGPRPPVVEVPVQSTTSRTQDGPSSPTPSSADTWIDLPFLTPRCSLALESKRVAHVRNAIVVSKLATCRLATFTSAVDAYASMHGNGPLEKDAFVALVRSVPGFCVGETFKPMEETLERIYRAFERMNWTDVYHLATACLVLVAGEVKAKVETAIKYSLCGCGVDRESPITWPIVCTALSCLLQSVTAVFDLQAATQDEVPSTASIVTTCVDETVARLFAANSLGKDDEAEFQDHIWSWIDSNSSLTEAVSWIKLLDPTKWPGANTVTSSSSLPSSPSKGELREDSASVDGDDDVEYDDEGDESTELSFRFSSVEGGVLTIGEEQAAELFDLLVQSAFTRITPQAMYDTFVQHTGDGLLEEETFLEAIEELLSMTDKPHLMENNMFLESMLSLFRSFLPENCPTVDAFEIAAGFSLMSWGSKSDKLSSAFHYFDADSKGYLNRQQLWKFLRSVLVTLLHLSPPSDAIILQYGSLAELVDKGEEEIIETIMDGIPSEEGEDEDEDEDEAQDDSEDNEAKPNGSSARSVDEVGGEHARVNSDMRLGFYTFENFGLWYNGGGFQSMSWLELLDLRKWVFVSPSFALEKLDTRSVDPVVASNNYYTANNIQVDIDAVDPPDGAPGMKKTYFTFADVIDEDDDEDEAEPTRQNPHDSAASIESSSTAVRSYNSSIPATLPAICLKNEIVLEFELPFDANDDAITELPLTTLSFDNGNLIQFFELQRVIKLDHVQLYRVYDVFEPYMDEPAFTSIEKRTFDKCVGKLLPVNVAPSVAAAFGANTTARVPPRSVGRGKDPKMVADTLSRLFFAFNRSGTGKIDLIEFVSAFTILCEGSKSEKLAFAFRLFDADGDGCLTRREMWKYLRSFLTMLLALGNGSELSAEAIASVADTTAIEIADCIFKDTDKTCSVRHSLTSVQAGSERHSLDIPDFKSLSHQRGHDRYEHRGSFPGETNLHLVGAASSAAGPGAGNAFLRGGIVSFEEFAVWYSQHGYTMIAWIELLDTKKWPEVPRSVSEAILRYISRQQHALENATQMGSEEIGSGSSNDTVSSNESTSRLNQSLVPNVPESNMNTRAFRTTARNAVEAGMDAVTGIANLITSPTDSGTAKDLSSVALQFKLTSYDNTTLRIRLKDVAIVYTISERMNFSRMTCGELVHLLKKHAHNRSLTKPGYLRAMRNLVPRDELSNEDQEFLSFHLLRIFTLYESESVLQNGDMSRDSVTDDGDEQGGMSASDMNPCTISVETLQLVAGMCVFCGTTKSAKLSALFKLFASHGDGYVSRRRLFEMLKSILVVLFAFSSYRATENNSNDSRSANVWSTNSIAERAAGAVVSKLFGEVKCKRPDSINLAEFAAWYAAGGYIDCPWLELLDLSKWPAKEAFEASKREKPLIYAFDMLEEGSILHFTENDISTYLFMLRSTKLGELSVGKMYDTLLAYATPSAEEALKMSKAVGTQSHRGQMYSYAAVEEDEGAYLVLTRANFYECVRCLVSKNNMSEKAQQTSSKLLSRLFNVFDRKRCGRVNALELACGLSILGRGSKSQKLSLAFDFITKMRQQRRKTLASYAPPPSTNIGLGFGAPGVATGGFGFGVGGVPSSHFSMSDATLGFSNTREFASMAQGTMRRHPPVTVAEINALPHSVLFIYLRSFLLALMALSDGTYRLGLEKIYVEADDFIEEAMGDLMTDVTTNGGTNGVVPAGIAAYGSARSRACVTFEQFGEWYNTGGYQLISWVELLDVSKWQQQQDFQDQSITMSTAGPASVYRSKRMTPLMGSQKQIPLSTTAPMPVEPMQPIQHTTKPVTRKRQVRQSDIVSTPFVRGLPTAGTSDPKPDSCASGGAMSLSSDGPVMVFAIAKDAAELQFYNDDIATLKLFLRQTQLHSVTSWELQGAVLEALNFPAANHAGIMCTKRSMCLRAIQQACGTLTLVSDSSGSPGYVSDEGMELLQSLLGVFVHEASSDEEDERRDDEDDDEPEELVDIGAAICGLLVMCQGSLFDKLKCCAALSAGTDGARALQKREGERDERDEEESHDVMVTLKTLKSSLTCFIMAFYGLSSSLSADMARYSAELGAEAVVQSFAETCASVDEEKLSLRAFSDWFSESGYPSHPWLELVELRHWPAAINVCGSNGITDDVE</sequence>
<gene>
    <name evidence="1" type="ORF">PsorP6_017064</name>
</gene>
<proteinExistence type="predicted"/>
<dbReference type="EMBL" id="CM047581">
    <property type="protein sequence ID" value="KAI9916624.1"/>
    <property type="molecule type" value="Genomic_DNA"/>
</dbReference>
<accession>A0ACC0WEY9</accession>
<reference evidence="1 2" key="1">
    <citation type="journal article" date="2022" name="bioRxiv">
        <title>The genome of the oomycete Peronosclerospora sorghi, a cosmopolitan pathogen of maize and sorghum, is inflated with dispersed pseudogenes.</title>
        <authorList>
            <person name="Fletcher K."/>
            <person name="Martin F."/>
            <person name="Isakeit T."/>
            <person name="Cavanaugh K."/>
            <person name="Magill C."/>
            <person name="Michelmore R."/>
        </authorList>
    </citation>
    <scope>NUCLEOTIDE SEQUENCE [LARGE SCALE GENOMIC DNA]</scope>
    <source>
        <strain evidence="1">P6</strain>
    </source>
</reference>
<organism evidence="1 2">
    <name type="scientific">Peronosclerospora sorghi</name>
    <dbReference type="NCBI Taxonomy" id="230839"/>
    <lineage>
        <taxon>Eukaryota</taxon>
        <taxon>Sar</taxon>
        <taxon>Stramenopiles</taxon>
        <taxon>Oomycota</taxon>
        <taxon>Peronosporomycetes</taxon>
        <taxon>Peronosporales</taxon>
        <taxon>Peronosporaceae</taxon>
        <taxon>Peronosclerospora</taxon>
    </lineage>
</organism>
<keyword evidence="2" id="KW-1185">Reference proteome</keyword>
<name>A0ACC0WEY9_9STRA</name>
<dbReference type="Proteomes" id="UP001163321">
    <property type="component" value="Chromosome 2"/>
</dbReference>
<protein>
    <submittedName>
        <fullName evidence="1">Uncharacterized protein</fullName>
    </submittedName>
</protein>
<evidence type="ECO:0000313" key="1">
    <source>
        <dbReference type="EMBL" id="KAI9916624.1"/>
    </source>
</evidence>
<evidence type="ECO:0000313" key="2">
    <source>
        <dbReference type="Proteomes" id="UP001163321"/>
    </source>
</evidence>
<comment type="caution">
    <text evidence="1">The sequence shown here is derived from an EMBL/GenBank/DDBJ whole genome shotgun (WGS) entry which is preliminary data.</text>
</comment>